<dbReference type="EMBL" id="JBHUEQ010000015">
    <property type="protein sequence ID" value="MFD1745489.1"/>
    <property type="molecule type" value="Genomic_DNA"/>
</dbReference>
<dbReference type="RefSeq" id="WP_377399242.1">
    <property type="nucleotide sequence ID" value="NZ_JBHUEQ010000015.1"/>
</dbReference>
<dbReference type="Gene3D" id="3.30.160.710">
    <property type="match status" value="2"/>
</dbReference>
<sequence>MLPWNRQCSGAPTACRRKITPLDDRCNFCALLGEASETPLFRHKRAWHVRVCGRNGDQGSKKMGRGRRGLHAQLTSTTALILLSTIVTHPTHANDLPSGASVAAGQVSIGSTGSAMTVHQGSENAIVNWNSFSIGRDSSVEFVQPSGSSAILNRVTGTTGSSISGSLKANGQVYLINPNGIAITPSGTVSVGGGFVASTLDMTDEDFLAGKPRFSGNGASKAVTNAGTVRIGRGGYAALIGGTVSNDGLIEVETGKIGLGSGEQATLDLSGDGFLQVAVPTGKSGDEPLIQNRGKISASGGQVVISAATAQNAARHAINLSGSVEANSMSGSRGKIVIGGGGGGAVTISGKVKATTKQGKGGNVTVTGKTISLDKATIDASGSTGGGTILIGGARQGSGTVQTAATTMVDADTTIKADATTDGRGGDIVIWSDLLTGFSGAISAKGAGSGAGGEVEVSGKAKLAYQGSVDLTASSGQFGNLLLDPYNITIANAIAHNSSGLSATGNDSIISTDTLVNALRTANVMITTGSAGSAGSQDGDITVADPLSWTSSTNLMLSAYRNIAINANVTGGNQSSLTLRADNSGQGVGTVSFANGVKVSTPGGMSIFYNPTGKDSSTVNGTSYTNPTDYALFAADRTTINPYMLVNTVFDLQNMQNNLNGTYALGRDIDASSTAQWNGGDGFKPIGANSNGFQGQLNGLGFRIDGLTVDTASYNGIAGGLFNSLGENSIVTDLGITNASIKASSSAGILAAIALGDISRVYTSGSVSGHFSSVGGLIGYYLGDGASSSITQSYSTANVFGFSGAAAGGLVGELEGVVSYSYATGATSGNSAGGLVGSFHFGNISNSFAAGSVNGAVTGGLVSHQGLGFTFNSYWDRQTTGQTTSAGSTSGGVNTDEFRSRFLLNGGAWGLSNSNPYPMLLGVAGVVGVSQHGTYGDTPTTVYQTGGRGDYRISGQGGLTNTTSAGSYNQIGIGGISGTTAHGASLQLVDLGGFIAQRNLRISADNMARVYGDTNPSLTYGVDGLVNGDTISGSLATTANTASGVGTYDITKGTLTLANSSNYWMSFRPGQLTVTPRPISVTVDNITRTYGDANPRLTYSANGLVNGDTITGSLATAATITSGVGTYDIAQGSLSATNSSNYALSFAGGQLTITPRQLIVAANNLSRIYGNANPLLGYTASGLVHGDQLIGGLATAATPASGIGSYAIHQGTLSASQNYRLSFTAGALNITPRQLNVNADAISRYYGDSNPALTYRTEGLVNGDSLTGSLATGATATSNAGAYTIGQGTLAASPNYQLSYRNAQLSVLRRPLTITANNLTRIYGEANPDLTYTIGGMGLANGDRLSGTPSVTANARSSVGNYSIGLSGFSLSPNYAVTLVNGQLRILPRALSLRANDASRTVGSNNPAFSYQILSGDLINGDRLSGSLLSPANANSAAGIYPINQGSLQVSANYSLTVTPGNLAVVGTPPAKPAPQPSTQEPNVSSIVESFIKNQQDTISLQVPGEVDPTQDPFGTGKNQPGNQNSTTSNQGNSSNSQGGRPATPPSNPSQSTLEQELSNAGF</sequence>
<evidence type="ECO:0000313" key="7">
    <source>
        <dbReference type="Proteomes" id="UP001597322"/>
    </source>
</evidence>
<dbReference type="SMART" id="SM00912">
    <property type="entry name" value="Haemagg_act"/>
    <property type="match status" value="1"/>
</dbReference>
<evidence type="ECO:0000256" key="2">
    <source>
        <dbReference type="ARBA" id="ARBA00022525"/>
    </source>
</evidence>
<feature type="compositionally biased region" description="Low complexity" evidence="4">
    <location>
        <begin position="1522"/>
        <end position="1540"/>
    </location>
</feature>
<protein>
    <submittedName>
        <fullName evidence="6">Beta strand repeat-containing protein</fullName>
    </submittedName>
</protein>
<dbReference type="Gene3D" id="2.160.20.110">
    <property type="match status" value="1"/>
</dbReference>
<dbReference type="InterPro" id="IPR011050">
    <property type="entry name" value="Pectin_lyase_fold/virulence"/>
</dbReference>
<dbReference type="InterPro" id="IPR041286">
    <property type="entry name" value="MBG_2"/>
</dbReference>
<comment type="subcellular location">
    <subcellularLocation>
        <location evidence="1">Secreted</location>
    </subcellularLocation>
</comment>
<feature type="region of interest" description="Disordered" evidence="4">
    <location>
        <begin position="1503"/>
        <end position="1563"/>
    </location>
</feature>
<name>A0ABW4M2H7_9HYPH</name>
<evidence type="ECO:0000313" key="6">
    <source>
        <dbReference type="EMBL" id="MFD1745489.1"/>
    </source>
</evidence>
<dbReference type="PANTHER" id="PTHR12338">
    <property type="entry name" value="AUTOTRANSPORTER"/>
    <property type="match status" value="1"/>
</dbReference>
<evidence type="ECO:0000256" key="1">
    <source>
        <dbReference type="ARBA" id="ARBA00004613"/>
    </source>
</evidence>
<keyword evidence="2" id="KW-0964">Secreted</keyword>
<keyword evidence="3" id="KW-0732">Signal</keyword>
<organism evidence="6 7">
    <name type="scientific">Rhizobium helianthi</name>
    <dbReference type="NCBI Taxonomy" id="1132695"/>
    <lineage>
        <taxon>Bacteria</taxon>
        <taxon>Pseudomonadati</taxon>
        <taxon>Pseudomonadota</taxon>
        <taxon>Alphaproteobacteria</taxon>
        <taxon>Hyphomicrobiales</taxon>
        <taxon>Rhizobiaceae</taxon>
        <taxon>Rhizobium/Agrobacterium group</taxon>
        <taxon>Rhizobium</taxon>
    </lineage>
</organism>
<dbReference type="InterPro" id="IPR012334">
    <property type="entry name" value="Pectin_lyas_fold"/>
</dbReference>
<dbReference type="PANTHER" id="PTHR12338:SF8">
    <property type="entry name" value="HEME_HEMOPEXIN-BINDING PROTEIN"/>
    <property type="match status" value="1"/>
</dbReference>
<evidence type="ECO:0000256" key="3">
    <source>
        <dbReference type="ARBA" id="ARBA00022729"/>
    </source>
</evidence>
<dbReference type="Gene3D" id="2.160.20.10">
    <property type="entry name" value="Single-stranded right-handed beta-helix, Pectin lyase-like"/>
    <property type="match status" value="1"/>
</dbReference>
<feature type="compositionally biased region" description="Polar residues" evidence="4">
    <location>
        <begin position="1549"/>
        <end position="1563"/>
    </location>
</feature>
<dbReference type="InterPro" id="IPR050909">
    <property type="entry name" value="Bact_Autotransporter_VF"/>
</dbReference>
<dbReference type="Pfam" id="PF18676">
    <property type="entry name" value="MBG_2"/>
    <property type="match status" value="6"/>
</dbReference>
<dbReference type="Pfam" id="PF05860">
    <property type="entry name" value="TPS"/>
    <property type="match status" value="1"/>
</dbReference>
<dbReference type="NCBIfam" id="TIGR01901">
    <property type="entry name" value="adhes_NPXG"/>
    <property type="match status" value="1"/>
</dbReference>
<proteinExistence type="predicted"/>
<feature type="domain" description="Filamentous haemagglutinin FhaB/tRNA nuclease CdiA-like TPS" evidence="5">
    <location>
        <begin position="93"/>
        <end position="206"/>
    </location>
</feature>
<dbReference type="SUPFAM" id="SSF51126">
    <property type="entry name" value="Pectin lyase-like"/>
    <property type="match status" value="1"/>
</dbReference>
<dbReference type="Proteomes" id="UP001597322">
    <property type="component" value="Unassembled WGS sequence"/>
</dbReference>
<dbReference type="InterPro" id="IPR008638">
    <property type="entry name" value="FhaB/CdiA-like_TPS"/>
</dbReference>
<accession>A0ABW4M2H7</accession>
<reference evidence="7" key="1">
    <citation type="journal article" date="2019" name="Int. J. Syst. Evol. Microbiol.">
        <title>The Global Catalogue of Microorganisms (GCM) 10K type strain sequencing project: providing services to taxonomists for standard genome sequencing and annotation.</title>
        <authorList>
            <consortium name="The Broad Institute Genomics Platform"/>
            <consortium name="The Broad Institute Genome Sequencing Center for Infectious Disease"/>
            <person name="Wu L."/>
            <person name="Ma J."/>
        </authorList>
    </citation>
    <scope>NUCLEOTIDE SEQUENCE [LARGE SCALE GENOMIC DNA]</scope>
    <source>
        <strain evidence="7">CG52</strain>
    </source>
</reference>
<keyword evidence="7" id="KW-1185">Reference proteome</keyword>
<gene>
    <name evidence="6" type="ORF">ACFSE1_08465</name>
</gene>
<evidence type="ECO:0000256" key="4">
    <source>
        <dbReference type="SAM" id="MobiDB-lite"/>
    </source>
</evidence>
<evidence type="ECO:0000259" key="5">
    <source>
        <dbReference type="SMART" id="SM00912"/>
    </source>
</evidence>
<comment type="caution">
    <text evidence="6">The sequence shown here is derived from an EMBL/GenBank/DDBJ whole genome shotgun (WGS) entry which is preliminary data.</text>
</comment>